<evidence type="ECO:0000256" key="6">
    <source>
        <dbReference type="ARBA" id="ARBA00022833"/>
    </source>
</evidence>
<keyword evidence="7" id="KW-0391">Immunity</keyword>
<dbReference type="Gene3D" id="3.40.50.300">
    <property type="entry name" value="P-loop containing nucleotide triphosphate hydrolases"/>
    <property type="match status" value="2"/>
</dbReference>
<keyword evidence="6 8" id="KW-0862">Zinc</keyword>
<keyword evidence="5" id="KW-0067">ATP-binding</keyword>
<keyword evidence="4 8" id="KW-0863">Zinc-finger</keyword>
<dbReference type="InterPro" id="IPR041677">
    <property type="entry name" value="DNA2/NAM7_AAA_11"/>
</dbReference>
<feature type="domain" description="C3H1-type" evidence="9">
    <location>
        <begin position="5"/>
        <end position="28"/>
    </location>
</feature>
<dbReference type="GO" id="GO:0005737">
    <property type="term" value="C:cytoplasm"/>
    <property type="evidence" value="ECO:0007669"/>
    <property type="project" value="UniProtKB-SubCell"/>
</dbReference>
<evidence type="ECO:0000256" key="3">
    <source>
        <dbReference type="ARBA" id="ARBA00022723"/>
    </source>
</evidence>
<dbReference type="Proteomes" id="UP000825890">
    <property type="component" value="Unassembled WGS sequence"/>
</dbReference>
<reference evidence="11 12" key="1">
    <citation type="submission" date="2021-01" db="EMBL/GenBank/DDBJ databases">
        <title>Cercospora kikuchii MAFF 305040 whole genome shotgun sequence.</title>
        <authorList>
            <person name="Kashiwa T."/>
            <person name="Suzuki T."/>
        </authorList>
    </citation>
    <scope>NUCLEOTIDE SEQUENCE [LARGE SCALE GENOMIC DNA]</scope>
    <source>
        <strain evidence="11 12">MAFF 305040</strain>
    </source>
</reference>
<proteinExistence type="predicted"/>
<dbReference type="PANTHER" id="PTHR10887">
    <property type="entry name" value="DNA2/NAM7 HELICASE FAMILY"/>
    <property type="match status" value="1"/>
</dbReference>
<keyword evidence="5" id="KW-0347">Helicase</keyword>
<name>A0A9P3C8V1_9PEZI</name>
<dbReference type="PANTHER" id="PTHR10887:SF445">
    <property type="entry name" value="NFX1-TYPE ZINC FINGER-CONTAINING PROTEIN 1"/>
    <property type="match status" value="1"/>
</dbReference>
<keyword evidence="5" id="KW-0378">Hydrolase</keyword>
<dbReference type="InterPro" id="IPR047187">
    <property type="entry name" value="SF1_C_Upf1"/>
</dbReference>
<dbReference type="Pfam" id="PF13087">
    <property type="entry name" value="AAA_12"/>
    <property type="match status" value="1"/>
</dbReference>
<sequence>MAKGICDYFEAGKKCRRGEKCIYKHEWPATSSSSSVRKQHHNSKARGSALVQTDGLVRTAFEKDEFADLRKRWLFCIPQETRKSRPLSGDELENFLEMTLKLVESSAENMQLVISKLGGELGLLRVRQIFDWNFDKMNDDKLDKYITTLLLPYFRILAHKAVMQSMVVETQHTALLNALYGINGARGANVFAALVRGLSAQNNSEEVETAIAVLAAMLDRNRSGLANPTLQAAAEFLISLLDLAHLSRASERHVRTIKTILQLAVDLPETRATVGRVDPHATVATFTFAQDLPGALSEHGPRHDNDSDNIQDIEILPTLQEIMSDRTEYLPREDPRYWHIPGLPGLLDRHFRLVREDTVGQLRDAVKAQLSRQQSAAGKPVASTSGIRTNAYDEVSLCDAVFDDRKGLLFALEFNQPQLRHGKSPKNRQEWWQESQRLGPESLICLLSSSEDGDQEAAFLVVHSPEFHSSKKKTRLPIHEQYTLWNDPDRAFVIARLASAEPDAASEFLKSCLSSGKVRRSLVEFPGVLLPAFGPTLAALQRMAGSLDVPFVEALVPHTDAADPQPPAYSVRGGFQYNLRGLIPEAQLERYHITGDAKQDINSALELSGLDESQRDAAQHAFTHAIGLIQGPPGTGKSYTGVKIIQALLDNKDAADLGPIICVCYTNHALDQLLEHLLDAGVTQIARIGSQSKSARLAGVNLRTLAAQQDRTHMESKKYGESRGSIEKSGEAINQLLQRLDRILQNDEKDITDFLQSKFPALHAQLPRSDDEDGFTVVSNKKSVSFLEAWLGGGENVGFSQYRSLSVLRSGTVRLRDMSHEERRLLHESWIEDLSSSIYYDLMIELSTFNRSNATLDSLRGDLDLRVLSEANVVGITTTGLARQLDTLSQLPSKVLVVEEAGEVLEAHLLTAMLPSLEHAILIGDHQQLRPKVQNYDLSVENPRSNQIALDISLFERLLHPRQEGVQGLPHVTLETQRRMHPSISQLIRSTLYPSLQDADSVNNHSEVLGMRKRLFWIDHQKKEDGQNEQLQSTSRTNRYEVDMVVALVGHLQKQGVYAADDIAVLTPYLGQLRLLRAKLKKSFDIILNDRDVNELAQDDATKDEVVADADDSSIRRPSVTKGTLLQAIRLATVDNFQGEEAKVVIVSLVRSNDSNNCGFLRTPNRINVLLSRAKHGMYMIGNSKTSSTVPMWHNVLEILRSHGNVGPSLELCCPRHPDTPMEVTEPEDFTRVAPEAGCDLMCGKQLPCGHACPTKCHAESLHNGVHCLKDCMRPRKGCKHPCKRVCGDHCEALCTFIVECDIALPCGHHVNEMPCWLYQDQAKYECTETVKRQVPDCGHEVVVACHVVVDATGFRCDQPYEIRDIVVDLYTMETYAELDLDKMPCLFPPCGHIFTIETLDGQMGMSLHYNMQEVNDMSAPVSIKGDLLPLSYENLKTCPNCRGSLRTVARYGRIIRRALLDESTKKFITWSNQAYVPLAQQAQQQQEELLKTAGQTPLTRGVSFNGPNTLPIAVRGATAGRYSVLLKLRRAIAKFTSKVRAEEQPFQRVRDLVESVRRHQSTDMPEFEYDQSILQTRGLLLAMGLGLRCDLVIITDLMRNWEGMSIQQRSGKMLSIELRKYRVECNDLVEGATKSKYPLQQAEGHIFWAQFAALECGAMAASEGDSFRNREALKREAVLHLDQAQEICQKYPGQTNSVSADVEGVRKMLDKSISSAKMRMVVAAMSKEFSLTGHWYCCVNGHPFTIGECGGAMEQTRCPECDAPIGGQHHQTAAGVTRAQHIERQFGNLHVGE</sequence>
<organism evidence="11 12">
    <name type="scientific">Cercospora kikuchii</name>
    <dbReference type="NCBI Taxonomy" id="84275"/>
    <lineage>
        <taxon>Eukaryota</taxon>
        <taxon>Fungi</taxon>
        <taxon>Dikarya</taxon>
        <taxon>Ascomycota</taxon>
        <taxon>Pezizomycotina</taxon>
        <taxon>Dothideomycetes</taxon>
        <taxon>Dothideomycetidae</taxon>
        <taxon>Mycosphaerellales</taxon>
        <taxon>Mycosphaerellaceae</taxon>
        <taxon>Cercospora</taxon>
    </lineage>
</organism>
<evidence type="ECO:0000259" key="9">
    <source>
        <dbReference type="PROSITE" id="PS50103"/>
    </source>
</evidence>
<evidence type="ECO:0000256" key="4">
    <source>
        <dbReference type="ARBA" id="ARBA00022771"/>
    </source>
</evidence>
<keyword evidence="5" id="KW-0547">Nucleotide-binding</keyword>
<evidence type="ECO:0000256" key="8">
    <source>
        <dbReference type="PROSITE-ProRule" id="PRU00723"/>
    </source>
</evidence>
<evidence type="ECO:0000256" key="1">
    <source>
        <dbReference type="ARBA" id="ARBA00004496"/>
    </source>
</evidence>
<evidence type="ECO:0000313" key="11">
    <source>
        <dbReference type="EMBL" id="GIZ38336.1"/>
    </source>
</evidence>
<dbReference type="InterPro" id="IPR027417">
    <property type="entry name" value="P-loop_NTPase"/>
</dbReference>
<dbReference type="GO" id="GO:0031380">
    <property type="term" value="C:nuclear RNA-directed RNA polymerase complex"/>
    <property type="evidence" value="ECO:0007669"/>
    <property type="project" value="TreeGrafter"/>
</dbReference>
<comment type="subcellular location">
    <subcellularLocation>
        <location evidence="1">Cytoplasm</location>
    </subcellularLocation>
</comment>
<dbReference type="GeneID" id="68287331"/>
<dbReference type="PROSITE" id="PS50103">
    <property type="entry name" value="ZF_C3H1"/>
    <property type="match status" value="1"/>
</dbReference>
<evidence type="ECO:0000256" key="7">
    <source>
        <dbReference type="ARBA" id="ARBA00022859"/>
    </source>
</evidence>
<gene>
    <name evidence="11" type="ORF">CKM354_000175600</name>
</gene>
<dbReference type="OrthoDB" id="2423195at2759"/>
<dbReference type="Pfam" id="PF13086">
    <property type="entry name" value="AAA_11"/>
    <property type="match status" value="1"/>
</dbReference>
<evidence type="ECO:0000256" key="5">
    <source>
        <dbReference type="ARBA" id="ARBA00022806"/>
    </source>
</evidence>
<keyword evidence="3 8" id="KW-0479">Metal-binding</keyword>
<dbReference type="FunFam" id="3.40.50.300:FF:001660">
    <property type="entry name" value="NF-X1 finger and helicase protein, putative"/>
    <property type="match status" value="1"/>
</dbReference>
<accession>A0A9P3C8V1</accession>
<comment type="caution">
    <text evidence="11">The sequence shown here is derived from an EMBL/GenBank/DDBJ whole genome shotgun (WGS) entry which is preliminary data.</text>
</comment>
<evidence type="ECO:0000259" key="10">
    <source>
        <dbReference type="PROSITE" id="PS51981"/>
    </source>
</evidence>
<dbReference type="GO" id="GO:0031048">
    <property type="term" value="P:regulatory ncRNA-mediated heterochromatin formation"/>
    <property type="evidence" value="ECO:0007669"/>
    <property type="project" value="TreeGrafter"/>
</dbReference>
<feature type="domain" description="RZ-type" evidence="10">
    <location>
        <begin position="1714"/>
        <end position="1789"/>
    </location>
</feature>
<feature type="zinc finger region" description="C3H1-type" evidence="8">
    <location>
        <begin position="5"/>
        <end position="28"/>
    </location>
</feature>
<dbReference type="InterPro" id="IPR045055">
    <property type="entry name" value="DNA2/NAM7-like"/>
</dbReference>
<dbReference type="GO" id="GO:0008270">
    <property type="term" value="F:zinc ion binding"/>
    <property type="evidence" value="ECO:0007669"/>
    <property type="project" value="UniProtKB-KW"/>
</dbReference>
<dbReference type="CDD" id="cd18808">
    <property type="entry name" value="SF1_C_Upf1"/>
    <property type="match status" value="1"/>
</dbReference>
<dbReference type="InterPro" id="IPR046439">
    <property type="entry name" value="ZF_RZ_dom"/>
</dbReference>
<dbReference type="InterPro" id="IPR000571">
    <property type="entry name" value="Znf_CCCH"/>
</dbReference>
<dbReference type="CDD" id="cd17936">
    <property type="entry name" value="EEXXEc_NFX1"/>
    <property type="match status" value="1"/>
</dbReference>
<dbReference type="Pfam" id="PF20173">
    <property type="entry name" value="ZnF_RZ-type"/>
    <property type="match status" value="1"/>
</dbReference>
<dbReference type="GO" id="GO:0002376">
    <property type="term" value="P:immune system process"/>
    <property type="evidence" value="ECO:0007669"/>
    <property type="project" value="UniProtKB-KW"/>
</dbReference>
<dbReference type="CDD" id="cd06008">
    <property type="entry name" value="NF-X1-zinc-finger"/>
    <property type="match status" value="1"/>
</dbReference>
<dbReference type="InterPro" id="IPR041679">
    <property type="entry name" value="DNA2/NAM7-like_C"/>
</dbReference>
<evidence type="ECO:0000313" key="12">
    <source>
        <dbReference type="Proteomes" id="UP000825890"/>
    </source>
</evidence>
<dbReference type="GO" id="GO:0004386">
    <property type="term" value="F:helicase activity"/>
    <property type="evidence" value="ECO:0007669"/>
    <property type="project" value="InterPro"/>
</dbReference>
<dbReference type="PROSITE" id="PS51981">
    <property type="entry name" value="ZF_RZ"/>
    <property type="match status" value="1"/>
</dbReference>
<evidence type="ECO:0000256" key="2">
    <source>
        <dbReference type="ARBA" id="ARBA00022490"/>
    </source>
</evidence>
<keyword evidence="12" id="KW-1185">Reference proteome</keyword>
<keyword evidence="2" id="KW-0963">Cytoplasm</keyword>
<evidence type="ECO:0008006" key="13">
    <source>
        <dbReference type="Google" id="ProtNLM"/>
    </source>
</evidence>
<protein>
    <recommendedName>
        <fullName evidence="13">NFX1-type zinc finger-containing protein 1</fullName>
    </recommendedName>
</protein>
<dbReference type="SUPFAM" id="SSF52540">
    <property type="entry name" value="P-loop containing nucleoside triphosphate hydrolases"/>
    <property type="match status" value="1"/>
</dbReference>
<dbReference type="RefSeq" id="XP_044652823.1">
    <property type="nucleotide sequence ID" value="XM_044796888.1"/>
</dbReference>
<dbReference type="EMBL" id="BOLY01000001">
    <property type="protein sequence ID" value="GIZ38336.1"/>
    <property type="molecule type" value="Genomic_DNA"/>
</dbReference>